<dbReference type="InterPro" id="IPR015341">
    <property type="entry name" value="Glyco_hydro_38_cen"/>
</dbReference>
<reference evidence="9 10" key="1">
    <citation type="submission" date="2015-09" db="EMBL/GenBank/DDBJ databases">
        <title>Draft genome of the scarab beetle Oryctes borbonicus.</title>
        <authorList>
            <person name="Meyer J.M."/>
            <person name="Markov G.V."/>
            <person name="Baskaran P."/>
            <person name="Herrmann M."/>
            <person name="Sommer R.J."/>
            <person name="Roedelsperger C."/>
        </authorList>
    </citation>
    <scope>NUCLEOTIDE SEQUENCE [LARGE SCALE GENOMIC DNA]</scope>
    <source>
        <strain evidence="9">OB123</strain>
        <tissue evidence="9">Whole animal</tissue>
    </source>
</reference>
<dbReference type="FunFam" id="2.70.98.30:FF:000003">
    <property type="entry name" value="Alpha-mannosidase"/>
    <property type="match status" value="1"/>
</dbReference>
<sequence>MASIFAQMGFDGILLGRIDYQDKQHRFYTKTPEFIWQSSASLGNKTDIFTSIMYNTYSPPPGFCFDILCMDEPIVDDINSFAYNVDRKVNTFFAYLNNVTKAYATNHVIITMGEDFNYQAAHTWYKNLDKLILYANKRQKEGSKYNLLYSTPSCYLKAVQDAAKGKIKWSVKTDDFFPYASDSHAFWTGYFTSRPTLKRYERFGNNFLQVCKQLYSLTDLGPEDWADLNALREAMGIMQHHDAVTGTEKQHVAFDYARLLSKGFDECEFVTRTALSKLVSGKPLPYKHEYPAPEVNFQSCLLANISQCKITEASKKFVVTVYNPLSRNVTHYVRLPVTGTAYSVLDYNGNPVPTQLMPIPNTILNIPGRVSASTVELIFVAKDVPPLGFLSFYVTQTTGNHVMKPKHLHSIVYQSQIGIDPDTGKVNKIKINDQLIPMDQDFYYYRGAVGNNSNVDYRSSGAYIFRPNKTAPFQISERTNYELFEGEIVGELRQVFNEWTSQIVRAYKDEVFIEFDWLIGPIPIDDINGKEVITRYSTDLKTDSTFYTDSNGREMLQRIKDYRPTWDITLLEGVAGNYYPVTSKMVLQDPHRNLEVAVLTDRAQGGTSLNDGEVELMLHRTCLHDDAFGVDEELLEKAFGTGLVARGSHYLIAGPISGTEGNE</sequence>
<dbReference type="GO" id="GO:0030246">
    <property type="term" value="F:carbohydrate binding"/>
    <property type="evidence" value="ECO:0007669"/>
    <property type="project" value="InterPro"/>
</dbReference>
<evidence type="ECO:0000313" key="9">
    <source>
        <dbReference type="EMBL" id="KRT79199.1"/>
    </source>
</evidence>
<dbReference type="FunFam" id="2.60.40.1180:FF:000018">
    <property type="entry name" value="Alpha-mannosidase"/>
    <property type="match status" value="1"/>
</dbReference>
<evidence type="ECO:0000256" key="6">
    <source>
        <dbReference type="ARBA" id="ARBA00023295"/>
    </source>
</evidence>
<dbReference type="InterPro" id="IPR011013">
    <property type="entry name" value="Gal_mutarotase_sf_dom"/>
</dbReference>
<dbReference type="InterPro" id="IPR011682">
    <property type="entry name" value="Glyco_hydro_38_C"/>
</dbReference>
<dbReference type="SUPFAM" id="SSF88688">
    <property type="entry name" value="Families 57/38 glycoside transferase middle domain"/>
    <property type="match status" value="1"/>
</dbReference>
<comment type="cofactor">
    <cofactor evidence="7">
        <name>Zn(2+)</name>
        <dbReference type="ChEBI" id="CHEBI:29105"/>
    </cofactor>
    <text evidence="7">Binds 1 zinc ion per subunit.</text>
</comment>
<dbReference type="Gene3D" id="3.20.110.10">
    <property type="entry name" value="Glycoside hydrolase 38, N terminal domain"/>
    <property type="match status" value="1"/>
</dbReference>
<dbReference type="InterPro" id="IPR050843">
    <property type="entry name" value="Glycosyl_Hydrlase_38"/>
</dbReference>
<dbReference type="Gene3D" id="2.60.40.1180">
    <property type="entry name" value="Golgi alpha-mannosidase II"/>
    <property type="match status" value="1"/>
</dbReference>
<dbReference type="PANTHER" id="PTHR11607:SF3">
    <property type="entry name" value="LYSOSOMAL ALPHA-MANNOSIDASE"/>
    <property type="match status" value="1"/>
</dbReference>
<dbReference type="Pfam" id="PF09261">
    <property type="entry name" value="Alpha-mann_mid"/>
    <property type="match status" value="1"/>
</dbReference>
<dbReference type="GO" id="GO:0006013">
    <property type="term" value="P:mannose metabolic process"/>
    <property type="evidence" value="ECO:0007669"/>
    <property type="project" value="InterPro"/>
</dbReference>
<accession>A0A0T6AVM3</accession>
<dbReference type="InterPro" id="IPR027291">
    <property type="entry name" value="Glyco_hydro_38_N_sf"/>
</dbReference>
<dbReference type="GO" id="GO:0046872">
    <property type="term" value="F:metal ion binding"/>
    <property type="evidence" value="ECO:0007669"/>
    <property type="project" value="UniProtKB-KW"/>
</dbReference>
<comment type="similarity">
    <text evidence="1 7">Belongs to the glycosyl hydrolase 38 family.</text>
</comment>
<evidence type="ECO:0000256" key="7">
    <source>
        <dbReference type="RuleBase" id="RU361199"/>
    </source>
</evidence>
<dbReference type="InterPro" id="IPR028995">
    <property type="entry name" value="Glyco_hydro_57/38_cen_sf"/>
</dbReference>
<evidence type="ECO:0000313" key="10">
    <source>
        <dbReference type="Proteomes" id="UP000051574"/>
    </source>
</evidence>
<dbReference type="SUPFAM" id="SSF74650">
    <property type="entry name" value="Galactose mutarotase-like"/>
    <property type="match status" value="1"/>
</dbReference>
<evidence type="ECO:0000259" key="8">
    <source>
        <dbReference type="SMART" id="SM00872"/>
    </source>
</evidence>
<feature type="domain" description="Glycoside hydrolase family 38 central" evidence="8">
    <location>
        <begin position="185"/>
        <end position="260"/>
    </location>
</feature>
<dbReference type="EMBL" id="LJIG01022696">
    <property type="protein sequence ID" value="KRT79199.1"/>
    <property type="molecule type" value="Genomic_DNA"/>
</dbReference>
<dbReference type="Proteomes" id="UP000051574">
    <property type="component" value="Unassembled WGS sequence"/>
</dbReference>
<dbReference type="AlphaFoldDB" id="A0A0T6AVM3"/>
<dbReference type="GO" id="GO:0005764">
    <property type="term" value="C:lysosome"/>
    <property type="evidence" value="ECO:0007669"/>
    <property type="project" value="TreeGrafter"/>
</dbReference>
<keyword evidence="10" id="KW-1185">Reference proteome</keyword>
<evidence type="ECO:0000256" key="3">
    <source>
        <dbReference type="ARBA" id="ARBA00022801"/>
    </source>
</evidence>
<name>A0A0T6AVM3_9SCAR</name>
<dbReference type="InterPro" id="IPR013780">
    <property type="entry name" value="Glyco_hydro_b"/>
</dbReference>
<organism evidence="9 10">
    <name type="scientific">Oryctes borbonicus</name>
    <dbReference type="NCBI Taxonomy" id="1629725"/>
    <lineage>
        <taxon>Eukaryota</taxon>
        <taxon>Metazoa</taxon>
        <taxon>Ecdysozoa</taxon>
        <taxon>Arthropoda</taxon>
        <taxon>Hexapoda</taxon>
        <taxon>Insecta</taxon>
        <taxon>Pterygota</taxon>
        <taxon>Neoptera</taxon>
        <taxon>Endopterygota</taxon>
        <taxon>Coleoptera</taxon>
        <taxon>Polyphaga</taxon>
        <taxon>Scarabaeiformia</taxon>
        <taxon>Scarabaeidae</taxon>
        <taxon>Dynastinae</taxon>
        <taxon>Oryctes</taxon>
    </lineage>
</organism>
<dbReference type="FunFam" id="1.20.1270.50:FF:000003">
    <property type="entry name" value="Alpha-mannosidase"/>
    <property type="match status" value="1"/>
</dbReference>
<keyword evidence="2 7" id="KW-0479">Metal-binding</keyword>
<evidence type="ECO:0000256" key="1">
    <source>
        <dbReference type="ARBA" id="ARBA00009792"/>
    </source>
</evidence>
<protein>
    <recommendedName>
        <fullName evidence="7">Alpha-mannosidase</fullName>
        <ecNumber evidence="7">3.2.1.-</ecNumber>
    </recommendedName>
</protein>
<dbReference type="EC" id="3.2.1.-" evidence="7"/>
<dbReference type="InterPro" id="IPR037094">
    <property type="entry name" value="Glyco_hydro_38_cen_sf"/>
</dbReference>
<dbReference type="Gene3D" id="1.20.1270.50">
    <property type="entry name" value="Glycoside hydrolase family 38, central domain"/>
    <property type="match status" value="2"/>
</dbReference>
<evidence type="ECO:0000256" key="2">
    <source>
        <dbReference type="ARBA" id="ARBA00022723"/>
    </source>
</evidence>
<dbReference type="Pfam" id="PF01074">
    <property type="entry name" value="Glyco_hydro_38N"/>
    <property type="match status" value="1"/>
</dbReference>
<dbReference type="SMART" id="SM00872">
    <property type="entry name" value="Alpha-mann_mid"/>
    <property type="match status" value="1"/>
</dbReference>
<keyword evidence="5" id="KW-1015">Disulfide bond</keyword>
<dbReference type="OrthoDB" id="2016903at2759"/>
<dbReference type="InterPro" id="IPR000602">
    <property type="entry name" value="Glyco_hydro_38_N"/>
</dbReference>
<dbReference type="PANTHER" id="PTHR11607">
    <property type="entry name" value="ALPHA-MANNOSIDASE"/>
    <property type="match status" value="1"/>
</dbReference>
<dbReference type="GO" id="GO:0004559">
    <property type="term" value="F:alpha-mannosidase activity"/>
    <property type="evidence" value="ECO:0007669"/>
    <property type="project" value="InterPro"/>
</dbReference>
<dbReference type="SUPFAM" id="SSF88713">
    <property type="entry name" value="Glycoside hydrolase/deacetylase"/>
    <property type="match status" value="1"/>
</dbReference>
<evidence type="ECO:0000256" key="4">
    <source>
        <dbReference type="ARBA" id="ARBA00022833"/>
    </source>
</evidence>
<dbReference type="FunFam" id="1.20.1270.50:FF:000002">
    <property type="entry name" value="Alpha-mannosidase"/>
    <property type="match status" value="1"/>
</dbReference>
<dbReference type="Gene3D" id="2.70.98.30">
    <property type="entry name" value="Golgi alpha-mannosidase II, domain 4"/>
    <property type="match status" value="1"/>
</dbReference>
<evidence type="ECO:0000256" key="5">
    <source>
        <dbReference type="ARBA" id="ARBA00023157"/>
    </source>
</evidence>
<dbReference type="InterPro" id="IPR011330">
    <property type="entry name" value="Glyco_hydro/deAcase_b/a-brl"/>
</dbReference>
<keyword evidence="6 7" id="KW-0326">Glycosidase</keyword>
<dbReference type="Pfam" id="PF07748">
    <property type="entry name" value="Glyco_hydro_38C"/>
    <property type="match status" value="1"/>
</dbReference>
<keyword evidence="4 7" id="KW-0862">Zinc</keyword>
<gene>
    <name evidence="9" type="ORF">AMK59_8291</name>
</gene>
<proteinExistence type="inferred from homology"/>
<comment type="caution">
    <text evidence="9">The sequence shown here is derived from an EMBL/GenBank/DDBJ whole genome shotgun (WGS) entry which is preliminary data.</text>
</comment>
<keyword evidence="3 7" id="KW-0378">Hydrolase</keyword>